<keyword evidence="8" id="KW-1185">Reference proteome</keyword>
<evidence type="ECO:0000256" key="3">
    <source>
        <dbReference type="ARBA" id="ARBA00022576"/>
    </source>
</evidence>
<dbReference type="InterPro" id="IPR015424">
    <property type="entry name" value="PyrdxlP-dep_Trfase"/>
</dbReference>
<accession>A0AAN6VP69</accession>
<dbReference type="GO" id="GO:0006520">
    <property type="term" value="P:amino acid metabolic process"/>
    <property type="evidence" value="ECO:0007669"/>
    <property type="project" value="TreeGrafter"/>
</dbReference>
<evidence type="ECO:0000313" key="7">
    <source>
        <dbReference type="EMBL" id="KAK4153856.1"/>
    </source>
</evidence>
<dbReference type="PANTHER" id="PTHR43795:SF32">
    <property type="entry name" value="AMINOTRANSFERASE GLII-RELATED"/>
    <property type="match status" value="1"/>
</dbReference>
<dbReference type="CDD" id="cd00609">
    <property type="entry name" value="AAT_like"/>
    <property type="match status" value="1"/>
</dbReference>
<name>A0AAN6VP69_9PEZI</name>
<dbReference type="InterPro" id="IPR004838">
    <property type="entry name" value="NHTrfase_class1_PyrdxlP-BS"/>
</dbReference>
<dbReference type="GO" id="GO:0008483">
    <property type="term" value="F:transaminase activity"/>
    <property type="evidence" value="ECO:0007669"/>
    <property type="project" value="UniProtKB-KW"/>
</dbReference>
<dbReference type="SUPFAM" id="SSF53383">
    <property type="entry name" value="PLP-dependent transferases"/>
    <property type="match status" value="1"/>
</dbReference>
<evidence type="ECO:0000259" key="6">
    <source>
        <dbReference type="Pfam" id="PF00155"/>
    </source>
</evidence>
<evidence type="ECO:0000313" key="8">
    <source>
        <dbReference type="Proteomes" id="UP001302745"/>
    </source>
</evidence>
<dbReference type="Gene3D" id="3.90.1150.10">
    <property type="entry name" value="Aspartate Aminotransferase, domain 1"/>
    <property type="match status" value="1"/>
</dbReference>
<dbReference type="Pfam" id="PF00155">
    <property type="entry name" value="Aminotran_1_2"/>
    <property type="match status" value="1"/>
</dbReference>
<comment type="similarity">
    <text evidence="2">Belongs to the class-I pyridoxal-phosphate-dependent aminotransferase family.</text>
</comment>
<gene>
    <name evidence="7" type="ORF">C8A00DRAFT_33404</name>
</gene>
<proteinExistence type="inferred from homology"/>
<dbReference type="EMBL" id="MU856928">
    <property type="protein sequence ID" value="KAK4153856.1"/>
    <property type="molecule type" value="Genomic_DNA"/>
</dbReference>
<dbReference type="PRINTS" id="PR00753">
    <property type="entry name" value="ACCSYNTHASE"/>
</dbReference>
<feature type="domain" description="Aminotransferase class I/classII large" evidence="6">
    <location>
        <begin position="31"/>
        <end position="398"/>
    </location>
</feature>
<sequence>MLSRRCRQRNETIIPKLLNDHGALLHGDTAVVDLSTAENHLLGNNLVSTIPSSLDGLSDSQLGYSEGVGGSTAVRQRIADLANDYFSPRSEVEASHVVLGAGGCFALNALMEQICDPGDGVLIAAPYWPGLDLSLHVHNDAKGIPVQIPLDVFFNTDSIAYYEEALASAVVPVRAVLICNPHNPLAKNYPRETLQATLDFCARHKLHFISDEVYALSQHASSTAKFVSALSLDVEAAGAKGLVHVLYSLSKDFGFNGLRIGAFISQDNRDVCLSAALTTFCQTSSIAALVAEKAVLSKENIEYVTGTGSRMLADAYGTVSSFLRAHQVSFVPAECAMFVFARLCDDETPESEAEFRKRLKTHGLVLAAGTDYHLARQGWFRICYACPAEKLKEGLERLRRCIEEARTGR</sequence>
<dbReference type="InterPro" id="IPR050478">
    <property type="entry name" value="Ethylene_sulfur-biosynth"/>
</dbReference>
<evidence type="ECO:0000256" key="4">
    <source>
        <dbReference type="ARBA" id="ARBA00022679"/>
    </source>
</evidence>
<dbReference type="PANTHER" id="PTHR43795">
    <property type="entry name" value="BIFUNCTIONAL ASPARTATE AMINOTRANSFERASE AND GLUTAMATE/ASPARTATE-PREPHENATE AMINOTRANSFERASE-RELATED"/>
    <property type="match status" value="1"/>
</dbReference>
<dbReference type="Gene3D" id="3.40.640.10">
    <property type="entry name" value="Type I PLP-dependent aspartate aminotransferase-like (Major domain)"/>
    <property type="match status" value="1"/>
</dbReference>
<evidence type="ECO:0000256" key="1">
    <source>
        <dbReference type="ARBA" id="ARBA00001933"/>
    </source>
</evidence>
<dbReference type="PROSITE" id="PS00105">
    <property type="entry name" value="AA_TRANSFER_CLASS_1"/>
    <property type="match status" value="1"/>
</dbReference>
<dbReference type="InterPro" id="IPR015422">
    <property type="entry name" value="PyrdxlP-dep_Trfase_small"/>
</dbReference>
<keyword evidence="3" id="KW-0032">Aminotransferase</keyword>
<reference evidence="7" key="2">
    <citation type="submission" date="2023-05" db="EMBL/GenBank/DDBJ databases">
        <authorList>
            <consortium name="Lawrence Berkeley National Laboratory"/>
            <person name="Steindorff A."/>
            <person name="Hensen N."/>
            <person name="Bonometti L."/>
            <person name="Westerberg I."/>
            <person name="Brannstrom I.O."/>
            <person name="Guillou S."/>
            <person name="Cros-Aarteil S."/>
            <person name="Calhoun S."/>
            <person name="Haridas S."/>
            <person name="Kuo A."/>
            <person name="Mondo S."/>
            <person name="Pangilinan J."/>
            <person name="Riley R."/>
            <person name="Labutti K."/>
            <person name="Andreopoulos B."/>
            <person name="Lipzen A."/>
            <person name="Chen C."/>
            <person name="Yanf M."/>
            <person name="Daum C."/>
            <person name="Ng V."/>
            <person name="Clum A."/>
            <person name="Ohm R."/>
            <person name="Martin F."/>
            <person name="Silar P."/>
            <person name="Natvig D."/>
            <person name="Lalanne C."/>
            <person name="Gautier V."/>
            <person name="Ament-Velasquez S.L."/>
            <person name="Kruys A."/>
            <person name="Hutchinson M.I."/>
            <person name="Powell A.J."/>
            <person name="Barry K."/>
            <person name="Miller A.N."/>
            <person name="Grigoriev I.V."/>
            <person name="Debuchy R."/>
            <person name="Gladieux P."/>
            <person name="Thoren M.H."/>
            <person name="Johannesson H."/>
        </authorList>
    </citation>
    <scope>NUCLEOTIDE SEQUENCE</scope>
    <source>
        <strain evidence="7">CBS 538.74</strain>
    </source>
</reference>
<dbReference type="InterPro" id="IPR015421">
    <property type="entry name" value="PyrdxlP-dep_Trfase_major"/>
</dbReference>
<keyword evidence="4 7" id="KW-0808">Transferase</keyword>
<evidence type="ECO:0000256" key="2">
    <source>
        <dbReference type="ARBA" id="ARBA00007441"/>
    </source>
</evidence>
<keyword evidence="5" id="KW-0663">Pyridoxal phosphate</keyword>
<comment type="caution">
    <text evidence="7">The sequence shown here is derived from an EMBL/GenBank/DDBJ whole genome shotgun (WGS) entry which is preliminary data.</text>
</comment>
<dbReference type="GO" id="GO:0030170">
    <property type="term" value="F:pyridoxal phosphate binding"/>
    <property type="evidence" value="ECO:0007669"/>
    <property type="project" value="InterPro"/>
</dbReference>
<dbReference type="AlphaFoldDB" id="A0AAN6VP69"/>
<evidence type="ECO:0000256" key="5">
    <source>
        <dbReference type="ARBA" id="ARBA00022898"/>
    </source>
</evidence>
<comment type="cofactor">
    <cofactor evidence="1">
        <name>pyridoxal 5'-phosphate</name>
        <dbReference type="ChEBI" id="CHEBI:597326"/>
    </cofactor>
</comment>
<organism evidence="7 8">
    <name type="scientific">Chaetomidium leptoderma</name>
    <dbReference type="NCBI Taxonomy" id="669021"/>
    <lineage>
        <taxon>Eukaryota</taxon>
        <taxon>Fungi</taxon>
        <taxon>Dikarya</taxon>
        <taxon>Ascomycota</taxon>
        <taxon>Pezizomycotina</taxon>
        <taxon>Sordariomycetes</taxon>
        <taxon>Sordariomycetidae</taxon>
        <taxon>Sordariales</taxon>
        <taxon>Chaetomiaceae</taxon>
        <taxon>Chaetomidium</taxon>
    </lineage>
</organism>
<reference evidence="7" key="1">
    <citation type="journal article" date="2023" name="Mol. Phylogenet. Evol.">
        <title>Genome-scale phylogeny and comparative genomics of the fungal order Sordariales.</title>
        <authorList>
            <person name="Hensen N."/>
            <person name="Bonometti L."/>
            <person name="Westerberg I."/>
            <person name="Brannstrom I.O."/>
            <person name="Guillou S."/>
            <person name="Cros-Aarteil S."/>
            <person name="Calhoun S."/>
            <person name="Haridas S."/>
            <person name="Kuo A."/>
            <person name="Mondo S."/>
            <person name="Pangilinan J."/>
            <person name="Riley R."/>
            <person name="LaButti K."/>
            <person name="Andreopoulos B."/>
            <person name="Lipzen A."/>
            <person name="Chen C."/>
            <person name="Yan M."/>
            <person name="Daum C."/>
            <person name="Ng V."/>
            <person name="Clum A."/>
            <person name="Steindorff A."/>
            <person name="Ohm R.A."/>
            <person name="Martin F."/>
            <person name="Silar P."/>
            <person name="Natvig D.O."/>
            <person name="Lalanne C."/>
            <person name="Gautier V."/>
            <person name="Ament-Velasquez S.L."/>
            <person name="Kruys A."/>
            <person name="Hutchinson M.I."/>
            <person name="Powell A.J."/>
            <person name="Barry K."/>
            <person name="Miller A.N."/>
            <person name="Grigoriev I.V."/>
            <person name="Debuchy R."/>
            <person name="Gladieux P."/>
            <person name="Hiltunen Thoren M."/>
            <person name="Johannesson H."/>
        </authorList>
    </citation>
    <scope>NUCLEOTIDE SEQUENCE</scope>
    <source>
        <strain evidence="7">CBS 538.74</strain>
    </source>
</reference>
<dbReference type="Proteomes" id="UP001302745">
    <property type="component" value="Unassembled WGS sequence"/>
</dbReference>
<dbReference type="InterPro" id="IPR004839">
    <property type="entry name" value="Aminotransferase_I/II_large"/>
</dbReference>
<protein>
    <submittedName>
        <fullName evidence="7">Pyridoxal phosphate-dependent transferase</fullName>
    </submittedName>
</protein>